<protein>
    <submittedName>
        <fullName evidence="4">ABC transporter substrate-binding protein</fullName>
    </submittedName>
</protein>
<proteinExistence type="predicted"/>
<feature type="domain" description="Fe/B12 periplasmic-binding" evidence="3">
    <location>
        <begin position="23"/>
        <end position="267"/>
    </location>
</feature>
<evidence type="ECO:0000259" key="3">
    <source>
        <dbReference type="PROSITE" id="PS50983"/>
    </source>
</evidence>
<gene>
    <name evidence="4" type="ORF">HCJ96_06950</name>
</gene>
<accession>A0ABX1QZV3</accession>
<feature type="signal peptide" evidence="2">
    <location>
        <begin position="1"/>
        <end position="19"/>
    </location>
</feature>
<dbReference type="SUPFAM" id="SSF53807">
    <property type="entry name" value="Helical backbone' metal receptor"/>
    <property type="match status" value="1"/>
</dbReference>
<name>A0ABX1QZV3_9ALTE</name>
<reference evidence="4 5" key="1">
    <citation type="submission" date="2020-03" db="EMBL/GenBank/DDBJ databases">
        <title>Alteromonas ponticola sp. nov., isolated from seawater.</title>
        <authorList>
            <person name="Yoon J.-H."/>
            <person name="Kim Y.-O."/>
        </authorList>
    </citation>
    <scope>NUCLEOTIDE SEQUENCE [LARGE SCALE GENOMIC DNA]</scope>
    <source>
        <strain evidence="4 5">MYP5</strain>
    </source>
</reference>
<evidence type="ECO:0000256" key="1">
    <source>
        <dbReference type="ARBA" id="ARBA00022729"/>
    </source>
</evidence>
<sequence>MKRCKLLLLLCIFSCNGLATNERIITLSPHLTEWVYSLEREEQLIAVSEFSNFPEQAKSLPTVANHHGINLKRIVALRPTLILAWEGGNKEQDIARLRSLGFEVFTSSPQTPQDIGTELSALAKRLDKVSLATTLVSNFTTAMTDIKSRFGQTRQPVFYYYWDKPLMTIGTDTWANQLLNHCGAETLFSDAPVDFPEVTLQQVLKRRPVLLIASINQAPALLEQYWAPHRHVLSAPLIQVNPDVFSRFTLRLPTDLRALCQHIDTHSTMP</sequence>
<dbReference type="PANTHER" id="PTHR30535">
    <property type="entry name" value="VITAMIN B12-BINDING PROTEIN"/>
    <property type="match status" value="1"/>
</dbReference>
<dbReference type="InterPro" id="IPR054828">
    <property type="entry name" value="Vit_B12_bind_prot"/>
</dbReference>
<dbReference type="PANTHER" id="PTHR30535:SF34">
    <property type="entry name" value="MOLYBDATE-BINDING PROTEIN MOLA"/>
    <property type="match status" value="1"/>
</dbReference>
<dbReference type="InterPro" id="IPR002491">
    <property type="entry name" value="ABC_transptr_periplasmic_BD"/>
</dbReference>
<dbReference type="Pfam" id="PF01497">
    <property type="entry name" value="Peripla_BP_2"/>
    <property type="match status" value="1"/>
</dbReference>
<keyword evidence="5" id="KW-1185">Reference proteome</keyword>
<keyword evidence="1 2" id="KW-0732">Signal</keyword>
<dbReference type="Proteomes" id="UP000709336">
    <property type="component" value="Unassembled WGS sequence"/>
</dbReference>
<evidence type="ECO:0000313" key="5">
    <source>
        <dbReference type="Proteomes" id="UP000709336"/>
    </source>
</evidence>
<comment type="caution">
    <text evidence="4">The sequence shown here is derived from an EMBL/GenBank/DDBJ whole genome shotgun (WGS) entry which is preliminary data.</text>
</comment>
<dbReference type="Gene3D" id="3.40.50.1980">
    <property type="entry name" value="Nitrogenase molybdenum iron protein domain"/>
    <property type="match status" value="2"/>
</dbReference>
<evidence type="ECO:0000313" key="4">
    <source>
        <dbReference type="EMBL" id="NMH59749.1"/>
    </source>
</evidence>
<feature type="chain" id="PRO_5047505043" evidence="2">
    <location>
        <begin position="20"/>
        <end position="270"/>
    </location>
</feature>
<dbReference type="NCBIfam" id="NF038402">
    <property type="entry name" value="TroA_like"/>
    <property type="match status" value="1"/>
</dbReference>
<dbReference type="RefSeq" id="WP_169210303.1">
    <property type="nucleotide sequence ID" value="NZ_JAATNW010000003.1"/>
</dbReference>
<dbReference type="PROSITE" id="PS50983">
    <property type="entry name" value="FE_B12_PBP"/>
    <property type="match status" value="1"/>
</dbReference>
<organism evidence="4 5">
    <name type="scientific">Alteromonas ponticola</name>
    <dbReference type="NCBI Taxonomy" id="2720613"/>
    <lineage>
        <taxon>Bacteria</taxon>
        <taxon>Pseudomonadati</taxon>
        <taxon>Pseudomonadota</taxon>
        <taxon>Gammaproteobacteria</taxon>
        <taxon>Alteromonadales</taxon>
        <taxon>Alteromonadaceae</taxon>
        <taxon>Alteromonas/Salinimonas group</taxon>
        <taxon>Alteromonas</taxon>
    </lineage>
</organism>
<evidence type="ECO:0000256" key="2">
    <source>
        <dbReference type="SAM" id="SignalP"/>
    </source>
</evidence>
<dbReference type="EMBL" id="JAATNW010000003">
    <property type="protein sequence ID" value="NMH59749.1"/>
    <property type="molecule type" value="Genomic_DNA"/>
</dbReference>
<dbReference type="InterPro" id="IPR050902">
    <property type="entry name" value="ABC_Transporter_SBP"/>
</dbReference>